<dbReference type="InterPro" id="IPR019168">
    <property type="entry name" value="NEP1-R1"/>
</dbReference>
<feature type="transmembrane region" description="Helical" evidence="12">
    <location>
        <begin position="50"/>
        <end position="68"/>
    </location>
</feature>
<keyword evidence="4" id="KW-0963">Cytoplasm</keyword>
<evidence type="ECO:0000256" key="3">
    <source>
        <dbReference type="ARBA" id="ARBA00010998"/>
    </source>
</evidence>
<evidence type="ECO:0000256" key="1">
    <source>
        <dbReference type="ARBA" id="ARBA00004232"/>
    </source>
</evidence>
<dbReference type="PANTHER" id="PTHR20996:SF1">
    <property type="entry name" value="NUCLEAR ENVELOPE PHOSPHATASE-REGULATORY SUBUNIT 1"/>
    <property type="match status" value="1"/>
</dbReference>
<dbReference type="PANTHER" id="PTHR20996">
    <property type="entry name" value="NUCLEAR ENVELOPE PHOSPHATASE-REGULATORY SUBUNIT 1"/>
    <property type="match status" value="1"/>
</dbReference>
<dbReference type="Pfam" id="PF03907">
    <property type="entry name" value="Spo7"/>
    <property type="match status" value="1"/>
</dbReference>
<evidence type="ECO:0000256" key="9">
    <source>
        <dbReference type="ARBA" id="ARBA00023242"/>
    </source>
</evidence>
<keyword evidence="14" id="KW-1185">Reference proteome</keyword>
<evidence type="ECO:0000256" key="11">
    <source>
        <dbReference type="SAM" id="MobiDB-lite"/>
    </source>
</evidence>
<keyword evidence="7" id="KW-0443">Lipid metabolism</keyword>
<accession>A0A2G8S6J1</accession>
<comment type="caution">
    <text evidence="13">The sequence shown here is derived from an EMBL/GenBank/DDBJ whole genome shotgun (WGS) entry which is preliminary data.</text>
</comment>
<dbReference type="STRING" id="1077348.A0A2G8S6J1"/>
<evidence type="ECO:0000313" key="13">
    <source>
        <dbReference type="EMBL" id="PIL29381.1"/>
    </source>
</evidence>
<evidence type="ECO:0000256" key="10">
    <source>
        <dbReference type="ARBA" id="ARBA00030458"/>
    </source>
</evidence>
<sequence>MPPRPPPLHLPAGSFYPPSDAATFRDLLLFEERLKTNAASLNRRKRRYQLFLSQLLLIIGFLLCEVLLQTNWLGVPYKWVLHQTLPEIYPGDADVRVHPYFASGLLFVSVTTLVLFFASGMYSEKIGYANKYVPQANRALRNFNMYLNVRQPPLRSKLPFNPFTFLFARPHSPPLPASPPLPTTPHPPRRRSRSPSPSSTPGATSRRSSSVPIQPIPPASNPRGELIFSSRVDRGFREPYDRYRAQFERRREEREWAAYGQTWRGWLHRKMPWTRRASTPTAALEKGEKGGSSSGAATPMTPREPGGVEEDEPGAGAGDTEWEEGLGRIGAGGEEWEGGGWDGYTARARDAASVGIGDREWGGHASVKCGLCDVFMSCFRVLSAIEDAACAGPV</sequence>
<reference evidence="13 14" key="1">
    <citation type="journal article" date="2015" name="Sci. Rep.">
        <title>Chromosome-level genome map provides insights into diverse defense mechanisms in the medicinal fungus Ganoderma sinense.</title>
        <authorList>
            <person name="Zhu Y."/>
            <person name="Xu J."/>
            <person name="Sun C."/>
            <person name="Zhou S."/>
            <person name="Xu H."/>
            <person name="Nelson D.R."/>
            <person name="Qian J."/>
            <person name="Song J."/>
            <person name="Luo H."/>
            <person name="Xiang L."/>
            <person name="Li Y."/>
            <person name="Xu Z."/>
            <person name="Ji A."/>
            <person name="Wang L."/>
            <person name="Lu S."/>
            <person name="Hayward A."/>
            <person name="Sun W."/>
            <person name="Li X."/>
            <person name="Schwartz D.C."/>
            <person name="Wang Y."/>
            <person name="Chen S."/>
        </authorList>
    </citation>
    <scope>NUCLEOTIDE SEQUENCE [LARGE SCALE GENOMIC DNA]</scope>
    <source>
        <strain evidence="13 14">ZZ0214-1</strain>
    </source>
</reference>
<evidence type="ECO:0000256" key="6">
    <source>
        <dbReference type="ARBA" id="ARBA00022989"/>
    </source>
</evidence>
<evidence type="ECO:0000256" key="5">
    <source>
        <dbReference type="ARBA" id="ARBA00022692"/>
    </source>
</evidence>
<feature type="transmembrane region" description="Helical" evidence="12">
    <location>
        <begin position="100"/>
        <end position="122"/>
    </location>
</feature>
<dbReference type="OrthoDB" id="5599171at2759"/>
<dbReference type="GO" id="GO:0019888">
    <property type="term" value="F:protein phosphatase regulator activity"/>
    <property type="evidence" value="ECO:0007669"/>
    <property type="project" value="InterPro"/>
</dbReference>
<feature type="compositionally biased region" description="Gly residues" evidence="11">
    <location>
        <begin position="327"/>
        <end position="342"/>
    </location>
</feature>
<dbReference type="EMBL" id="AYKW01000023">
    <property type="protein sequence ID" value="PIL29381.1"/>
    <property type="molecule type" value="Genomic_DNA"/>
</dbReference>
<feature type="region of interest" description="Disordered" evidence="11">
    <location>
        <begin position="174"/>
        <end position="227"/>
    </location>
</feature>
<evidence type="ECO:0000256" key="8">
    <source>
        <dbReference type="ARBA" id="ARBA00023136"/>
    </source>
</evidence>
<organism evidence="13 14">
    <name type="scientific">Ganoderma sinense ZZ0214-1</name>
    <dbReference type="NCBI Taxonomy" id="1077348"/>
    <lineage>
        <taxon>Eukaryota</taxon>
        <taxon>Fungi</taxon>
        <taxon>Dikarya</taxon>
        <taxon>Basidiomycota</taxon>
        <taxon>Agaricomycotina</taxon>
        <taxon>Agaricomycetes</taxon>
        <taxon>Polyporales</taxon>
        <taxon>Polyporaceae</taxon>
        <taxon>Ganoderma</taxon>
    </lineage>
</organism>
<proteinExistence type="inferred from homology"/>
<dbReference type="GO" id="GO:0071595">
    <property type="term" value="C:Nem1-Spo7 phosphatase complex"/>
    <property type="evidence" value="ECO:0007669"/>
    <property type="project" value="InterPro"/>
</dbReference>
<keyword evidence="8 12" id="KW-0472">Membrane</keyword>
<evidence type="ECO:0000256" key="4">
    <source>
        <dbReference type="ARBA" id="ARBA00022490"/>
    </source>
</evidence>
<name>A0A2G8S6J1_9APHY</name>
<dbReference type="InterPro" id="IPR005605">
    <property type="entry name" value="Spo7"/>
</dbReference>
<feature type="compositionally biased region" description="Pro residues" evidence="11">
    <location>
        <begin position="174"/>
        <end position="186"/>
    </location>
</feature>
<evidence type="ECO:0000256" key="2">
    <source>
        <dbReference type="ARBA" id="ARBA00004496"/>
    </source>
</evidence>
<comment type="similarity">
    <text evidence="3">Belongs to the CNEP1R1 family.</text>
</comment>
<dbReference type="GO" id="GO:0031965">
    <property type="term" value="C:nuclear membrane"/>
    <property type="evidence" value="ECO:0007669"/>
    <property type="project" value="UniProtKB-SubCell"/>
</dbReference>
<keyword evidence="9" id="KW-0539">Nucleus</keyword>
<evidence type="ECO:0000256" key="7">
    <source>
        <dbReference type="ARBA" id="ARBA00023098"/>
    </source>
</evidence>
<dbReference type="AlphaFoldDB" id="A0A2G8S6J1"/>
<keyword evidence="6 12" id="KW-1133">Transmembrane helix</keyword>
<feature type="region of interest" description="Disordered" evidence="11">
    <location>
        <begin position="277"/>
        <end position="342"/>
    </location>
</feature>
<dbReference type="Proteomes" id="UP000230002">
    <property type="component" value="Unassembled WGS sequence"/>
</dbReference>
<comment type="subcellular location">
    <subcellularLocation>
        <location evidence="2">Cytoplasm</location>
    </subcellularLocation>
    <subcellularLocation>
        <location evidence="1">Nucleus membrane</location>
        <topology evidence="1">Multi-pass membrane protein</topology>
    </subcellularLocation>
</comment>
<dbReference type="GO" id="GO:0005737">
    <property type="term" value="C:cytoplasm"/>
    <property type="evidence" value="ECO:0007669"/>
    <property type="project" value="UniProtKB-SubCell"/>
</dbReference>
<protein>
    <recommendedName>
        <fullName evidence="10">Transmembrane protein 188</fullName>
    </recommendedName>
</protein>
<evidence type="ECO:0000256" key="12">
    <source>
        <dbReference type="SAM" id="Phobius"/>
    </source>
</evidence>
<feature type="compositionally biased region" description="Low complexity" evidence="11">
    <location>
        <begin position="194"/>
        <end position="210"/>
    </location>
</feature>
<dbReference type="GO" id="GO:0006629">
    <property type="term" value="P:lipid metabolic process"/>
    <property type="evidence" value="ECO:0007669"/>
    <property type="project" value="UniProtKB-KW"/>
</dbReference>
<gene>
    <name evidence="13" type="ORF">GSI_09433</name>
</gene>
<evidence type="ECO:0000313" key="14">
    <source>
        <dbReference type="Proteomes" id="UP000230002"/>
    </source>
</evidence>
<keyword evidence="5 12" id="KW-0812">Transmembrane</keyword>